<keyword evidence="2" id="KW-1185">Reference proteome</keyword>
<dbReference type="Proteomes" id="UP000198740">
    <property type="component" value="Unassembled WGS sequence"/>
</dbReference>
<organism evidence="1 2">
    <name type="scientific">Pseudomonas grimontii</name>
    <dbReference type="NCBI Taxonomy" id="129847"/>
    <lineage>
        <taxon>Bacteria</taxon>
        <taxon>Pseudomonadati</taxon>
        <taxon>Pseudomonadota</taxon>
        <taxon>Gammaproteobacteria</taxon>
        <taxon>Pseudomonadales</taxon>
        <taxon>Pseudomonadaceae</taxon>
        <taxon>Pseudomonas</taxon>
    </lineage>
</organism>
<reference evidence="1 2" key="1">
    <citation type="submission" date="2016-10" db="EMBL/GenBank/DDBJ databases">
        <authorList>
            <person name="Varghese N."/>
            <person name="Submissions S."/>
        </authorList>
    </citation>
    <scope>NUCLEOTIDE SEQUENCE [LARGE SCALE GENOMIC DNA]</scope>
    <source>
        <strain evidence="1 2">BS2976</strain>
    </source>
</reference>
<evidence type="ECO:0000313" key="2">
    <source>
        <dbReference type="Proteomes" id="UP000198740"/>
    </source>
</evidence>
<gene>
    <name evidence="1" type="ORF">SAMN04490186_0354</name>
</gene>
<sequence length="102" mass="11367">MANDSADKKSTVKWRLGLCNGLLQRLNIAVEEVGERGVKCIFFNTIVETKEKTLWIKTANPAHWRGLSCADGLAAWAGVYLISVFQELSAWRFISSDSSSFL</sequence>
<protein>
    <submittedName>
        <fullName evidence="1">Uncharacterized protein</fullName>
    </submittedName>
</protein>
<evidence type="ECO:0000313" key="1">
    <source>
        <dbReference type="EMBL" id="SDQ40205.1"/>
    </source>
</evidence>
<dbReference type="EMBL" id="FNKM01000002">
    <property type="protein sequence ID" value="SDQ40205.1"/>
    <property type="molecule type" value="Genomic_DNA"/>
</dbReference>
<accession>A0ABY0T897</accession>
<proteinExistence type="predicted"/>
<comment type="caution">
    <text evidence="1">The sequence shown here is derived from an EMBL/GenBank/DDBJ whole genome shotgun (WGS) entry which is preliminary data.</text>
</comment>
<name>A0ABY0T897_9PSED</name>